<dbReference type="EMBL" id="GL377302">
    <property type="protein sequence ID" value="EFJ03675.1"/>
    <property type="molecule type" value="Genomic_DNA"/>
</dbReference>
<feature type="region of interest" description="Disordered" evidence="1">
    <location>
        <begin position="179"/>
        <end position="330"/>
    </location>
</feature>
<keyword evidence="3" id="KW-1185">Reference proteome</keyword>
<reference evidence="2 3" key="1">
    <citation type="journal article" date="2010" name="Nat. Biotechnol.">
        <title>Genome sequence of the model mushroom Schizophyllum commune.</title>
        <authorList>
            <person name="Ohm R.A."/>
            <person name="de Jong J.F."/>
            <person name="Lugones L.G."/>
            <person name="Aerts A."/>
            <person name="Kothe E."/>
            <person name="Stajich J.E."/>
            <person name="de Vries R.P."/>
            <person name="Record E."/>
            <person name="Levasseur A."/>
            <person name="Baker S.E."/>
            <person name="Bartholomew K.A."/>
            <person name="Coutinho P.M."/>
            <person name="Erdmann S."/>
            <person name="Fowler T.J."/>
            <person name="Gathman A.C."/>
            <person name="Lombard V."/>
            <person name="Henrissat B."/>
            <person name="Knabe N."/>
            <person name="Kuees U."/>
            <person name="Lilly W.W."/>
            <person name="Lindquist E."/>
            <person name="Lucas S."/>
            <person name="Magnuson J.K."/>
            <person name="Piumi F."/>
            <person name="Raudaskoski M."/>
            <person name="Salamov A."/>
            <person name="Schmutz J."/>
            <person name="Schwarze F.W.M.R."/>
            <person name="vanKuyk P.A."/>
            <person name="Horton J.S."/>
            <person name="Grigoriev I.V."/>
            <person name="Woesten H.A.B."/>
        </authorList>
    </citation>
    <scope>NUCLEOTIDE SEQUENCE [LARGE SCALE GENOMIC DNA]</scope>
    <source>
        <strain evidence="3">H4-8 / FGSC 9210</strain>
    </source>
</reference>
<dbReference type="Proteomes" id="UP000007431">
    <property type="component" value="Unassembled WGS sequence"/>
</dbReference>
<gene>
    <name evidence="2" type="ORF">SCHCODRAFT_255461</name>
</gene>
<feature type="compositionally biased region" description="Basic and acidic residues" evidence="1">
    <location>
        <begin position="302"/>
        <end position="314"/>
    </location>
</feature>
<dbReference type="RefSeq" id="XP_003038577.1">
    <property type="nucleotide sequence ID" value="XM_003038531.1"/>
</dbReference>
<accession>D8PPN0</accession>
<protein>
    <submittedName>
        <fullName evidence="2">Expressed protein</fullName>
    </submittedName>
</protein>
<dbReference type="OrthoDB" id="10251155at2759"/>
<evidence type="ECO:0000313" key="2">
    <source>
        <dbReference type="EMBL" id="EFJ03675.1"/>
    </source>
</evidence>
<feature type="compositionally biased region" description="Low complexity" evidence="1">
    <location>
        <begin position="181"/>
        <end position="192"/>
    </location>
</feature>
<sequence>MAASGSWPAFQDSYLFRLSRVSHKFYCTLCFPPGQGKARHMTAAEALEHERTDVNHRKRLEGRPVTPPPPPIVSPNALTADHLKRLGSYCSPSAFCYADDVNYQVAFWNRSSAGAQRGEILRWEDFFSSLDARREKAMSWEDPPEYEDVDDYGVVVGPTLPGAEVRKVKRHLVEWGSSGSEAEWAQPAQPAENNWGDDEAQGWGVTPEWEGAGDNAWDERRKADWAEERRKELEENEVVDNLWADYDPEAADRARREKRGGFSGKWGKDQEKARARAEKKGKGQRQNKQQPQKGAPQGNKRTRPDKAVPGEKGSKKVPPKPRWFTEEVEA</sequence>
<dbReference type="VEuPathDB" id="FungiDB:SCHCODRAFT_02611907"/>
<feature type="compositionally biased region" description="Basic and acidic residues" evidence="1">
    <location>
        <begin position="217"/>
        <end position="233"/>
    </location>
</feature>
<dbReference type="InParanoid" id="D8PPN0"/>
<name>D8PPN0_SCHCM</name>
<dbReference type="AlphaFoldDB" id="D8PPN0"/>
<organism evidence="3">
    <name type="scientific">Schizophyllum commune (strain H4-8 / FGSC 9210)</name>
    <name type="common">Split gill fungus</name>
    <dbReference type="NCBI Taxonomy" id="578458"/>
    <lineage>
        <taxon>Eukaryota</taxon>
        <taxon>Fungi</taxon>
        <taxon>Dikarya</taxon>
        <taxon>Basidiomycota</taxon>
        <taxon>Agaricomycotina</taxon>
        <taxon>Agaricomycetes</taxon>
        <taxon>Agaricomycetidae</taxon>
        <taxon>Agaricales</taxon>
        <taxon>Schizophyllaceae</taxon>
        <taxon>Schizophyllum</taxon>
    </lineage>
</organism>
<dbReference type="KEGG" id="scm:SCHCO_02611907"/>
<dbReference type="GeneID" id="9590058"/>
<evidence type="ECO:0000313" key="3">
    <source>
        <dbReference type="Proteomes" id="UP000007431"/>
    </source>
</evidence>
<dbReference type="HOGENOM" id="CLU_842373_0_0_1"/>
<proteinExistence type="predicted"/>
<feature type="compositionally biased region" description="Basic and acidic residues" evidence="1">
    <location>
        <begin position="266"/>
        <end position="281"/>
    </location>
</feature>
<evidence type="ECO:0000256" key="1">
    <source>
        <dbReference type="SAM" id="MobiDB-lite"/>
    </source>
</evidence>